<dbReference type="InterPro" id="IPR000223">
    <property type="entry name" value="Pept_S26A_signal_pept_1"/>
</dbReference>
<comment type="subcellular location">
    <subcellularLocation>
        <location evidence="7">Membrane</location>
        <topology evidence="7">Single-pass type II membrane protein</topology>
    </subcellularLocation>
</comment>
<dbReference type="EC" id="3.4.21.89" evidence="3 7"/>
<evidence type="ECO:0000313" key="9">
    <source>
        <dbReference type="EMBL" id="ARJ56595.1"/>
    </source>
</evidence>
<dbReference type="eggNOG" id="COG0681">
    <property type="taxonomic scope" value="Bacteria"/>
</dbReference>
<dbReference type="STRING" id="1121267.CCUN_0990"/>
<evidence type="ECO:0000256" key="5">
    <source>
        <dbReference type="ARBA" id="ARBA00022801"/>
    </source>
</evidence>
<dbReference type="PROSITE" id="PS00761">
    <property type="entry name" value="SPASE_I_3"/>
    <property type="match status" value="1"/>
</dbReference>
<feature type="domain" description="Peptidase S26" evidence="8">
    <location>
        <begin position="12"/>
        <end position="245"/>
    </location>
</feature>
<evidence type="ECO:0000256" key="7">
    <source>
        <dbReference type="RuleBase" id="RU362042"/>
    </source>
</evidence>
<reference evidence="9 10" key="1">
    <citation type="submission" date="2017-04" db="EMBL/GenBank/DDBJ databases">
        <title>Complete genome sequence of the Campylobacter cuniculorum type strain LMG24588.</title>
        <authorList>
            <person name="Miller W.G."/>
            <person name="Yee E."/>
            <person name="Revez J."/>
            <person name="Bono J.L."/>
            <person name="Rossi M."/>
        </authorList>
    </citation>
    <scope>NUCLEOTIDE SEQUENCE [LARGE SCALE GENOMIC DNA]</scope>
    <source>
        <strain evidence="9 10">LMG 24588</strain>
    </source>
</reference>
<evidence type="ECO:0000256" key="6">
    <source>
        <dbReference type="PIRSR" id="PIRSR600223-1"/>
    </source>
</evidence>
<evidence type="ECO:0000256" key="2">
    <source>
        <dbReference type="ARBA" id="ARBA00009370"/>
    </source>
</evidence>
<dbReference type="GO" id="GO:0016020">
    <property type="term" value="C:membrane"/>
    <property type="evidence" value="ECO:0007669"/>
    <property type="project" value="UniProtKB-SubCell"/>
</dbReference>
<evidence type="ECO:0000313" key="10">
    <source>
        <dbReference type="Proteomes" id="UP000192902"/>
    </source>
</evidence>
<dbReference type="OrthoDB" id="9815782at2"/>
<feature type="active site" evidence="6">
    <location>
        <position position="106"/>
    </location>
</feature>
<dbReference type="InterPro" id="IPR019533">
    <property type="entry name" value="Peptidase_S26"/>
</dbReference>
<dbReference type="GO" id="GO:0009003">
    <property type="term" value="F:signal peptidase activity"/>
    <property type="evidence" value="ECO:0007669"/>
    <property type="project" value="UniProtKB-EC"/>
</dbReference>
<dbReference type="Pfam" id="PF10502">
    <property type="entry name" value="Peptidase_S26"/>
    <property type="match status" value="1"/>
</dbReference>
<keyword evidence="7" id="KW-0812">Transmembrane</keyword>
<dbReference type="NCBIfam" id="TIGR02227">
    <property type="entry name" value="sigpep_I_bact"/>
    <property type="match status" value="1"/>
</dbReference>
<dbReference type="RefSeq" id="WP_027306056.1">
    <property type="nucleotide sequence ID" value="NZ_CP020867.1"/>
</dbReference>
<evidence type="ECO:0000256" key="1">
    <source>
        <dbReference type="ARBA" id="ARBA00000677"/>
    </source>
</evidence>
<accession>A0A1W6BWZ3</accession>
<sequence length="283" mass="33127">MNFLKKLYHFSNSWVGTIIIVLLVIFFFMQPFVIPSGSMKNTLLVGDFLFAKKFSYGIPIPHIPWAEIPILPDFNKDGHLFKGEGPQRGDIVVFRNPRNEKIHFVKRCVGMGGDKVVYANKTLYVRMHEGDDFMRAHYKKEDLAILGSELYVKEPYKQKGIHYDDKKDIEEDILRYINIQDFAMNPVYFEELGNQISPAGGNAYEFDVPENEYFMMGDNRDHSFDSRFWGSVPYKFIVGAPWFVYFSVDKNYNVRWQRIGRLSDTLENDEKYILEEDDEDSLS</sequence>
<dbReference type="GO" id="GO:0004252">
    <property type="term" value="F:serine-type endopeptidase activity"/>
    <property type="evidence" value="ECO:0007669"/>
    <property type="project" value="InterPro"/>
</dbReference>
<comment type="catalytic activity">
    <reaction evidence="1 7">
        <text>Cleavage of hydrophobic, N-terminal signal or leader sequences from secreted and periplasmic proteins.</text>
        <dbReference type="EC" id="3.4.21.89"/>
    </reaction>
</comment>
<organism evidence="9 10">
    <name type="scientific">Campylobacter cuniculorum DSM 23162 = LMG 24588</name>
    <dbReference type="NCBI Taxonomy" id="1121267"/>
    <lineage>
        <taxon>Bacteria</taxon>
        <taxon>Pseudomonadati</taxon>
        <taxon>Campylobacterota</taxon>
        <taxon>Epsilonproteobacteria</taxon>
        <taxon>Campylobacterales</taxon>
        <taxon>Campylobacteraceae</taxon>
        <taxon>Campylobacter</taxon>
    </lineage>
</organism>
<name>A0A1W6BWZ3_9BACT</name>
<keyword evidence="7" id="KW-0645">Protease</keyword>
<dbReference type="EMBL" id="CP020867">
    <property type="protein sequence ID" value="ARJ56595.1"/>
    <property type="molecule type" value="Genomic_DNA"/>
</dbReference>
<dbReference type="Gene3D" id="2.10.109.10">
    <property type="entry name" value="Umud Fragment, subunit A"/>
    <property type="match status" value="1"/>
</dbReference>
<keyword evidence="7" id="KW-0472">Membrane</keyword>
<dbReference type="PRINTS" id="PR00727">
    <property type="entry name" value="LEADERPTASE"/>
</dbReference>
<dbReference type="InterPro" id="IPR036286">
    <property type="entry name" value="LexA/Signal_pep-like_sf"/>
</dbReference>
<feature type="active site" evidence="6">
    <location>
        <position position="38"/>
    </location>
</feature>
<gene>
    <name evidence="9" type="primary">lepB</name>
    <name evidence="9" type="ORF">CCUN_0990</name>
</gene>
<feature type="transmembrane region" description="Helical" evidence="7">
    <location>
        <begin position="12"/>
        <end position="33"/>
    </location>
</feature>
<dbReference type="InterPro" id="IPR019758">
    <property type="entry name" value="Pept_S26A_signal_pept_1_CS"/>
</dbReference>
<dbReference type="AlphaFoldDB" id="A0A1W6BWZ3"/>
<dbReference type="KEGG" id="ccun:CCUN_0990"/>
<protein>
    <recommendedName>
        <fullName evidence="4 7">Signal peptidase I</fullName>
        <ecNumber evidence="3 7">3.4.21.89</ecNumber>
    </recommendedName>
</protein>
<evidence type="ECO:0000256" key="3">
    <source>
        <dbReference type="ARBA" id="ARBA00013208"/>
    </source>
</evidence>
<evidence type="ECO:0000259" key="8">
    <source>
        <dbReference type="Pfam" id="PF10502"/>
    </source>
</evidence>
<evidence type="ECO:0000256" key="4">
    <source>
        <dbReference type="ARBA" id="ARBA00019232"/>
    </source>
</evidence>
<dbReference type="SUPFAM" id="SSF51306">
    <property type="entry name" value="LexA/Signal peptidase"/>
    <property type="match status" value="1"/>
</dbReference>
<keyword evidence="5 7" id="KW-0378">Hydrolase</keyword>
<dbReference type="GO" id="GO:0006465">
    <property type="term" value="P:signal peptide processing"/>
    <property type="evidence" value="ECO:0007669"/>
    <property type="project" value="InterPro"/>
</dbReference>
<comment type="similarity">
    <text evidence="2 7">Belongs to the peptidase S26 family.</text>
</comment>
<proteinExistence type="inferred from homology"/>
<dbReference type="CDD" id="cd06530">
    <property type="entry name" value="S26_SPase_I"/>
    <property type="match status" value="1"/>
</dbReference>
<dbReference type="PANTHER" id="PTHR43390:SF1">
    <property type="entry name" value="CHLOROPLAST PROCESSING PEPTIDASE"/>
    <property type="match status" value="1"/>
</dbReference>
<dbReference type="Proteomes" id="UP000192902">
    <property type="component" value="Chromosome"/>
</dbReference>
<keyword evidence="7" id="KW-1133">Transmembrane helix</keyword>
<dbReference type="PANTHER" id="PTHR43390">
    <property type="entry name" value="SIGNAL PEPTIDASE I"/>
    <property type="match status" value="1"/>
</dbReference>